<evidence type="ECO:0000256" key="1">
    <source>
        <dbReference type="ARBA" id="ARBA00000085"/>
    </source>
</evidence>
<evidence type="ECO:0000256" key="2">
    <source>
        <dbReference type="ARBA" id="ARBA00004651"/>
    </source>
</evidence>
<dbReference type="GO" id="GO:0000155">
    <property type="term" value="F:phosphorelay sensor kinase activity"/>
    <property type="evidence" value="ECO:0007669"/>
    <property type="project" value="InterPro"/>
</dbReference>
<evidence type="ECO:0000256" key="6">
    <source>
        <dbReference type="ARBA" id="ARBA00022679"/>
    </source>
</evidence>
<dbReference type="InterPro" id="IPR004358">
    <property type="entry name" value="Sig_transdc_His_kin-like_C"/>
</dbReference>
<keyword evidence="11 14" id="KW-1133">Transmembrane helix</keyword>
<dbReference type="PANTHER" id="PTHR43065:SF46">
    <property type="entry name" value="C4-DICARBOXYLATE TRANSPORT SENSOR PROTEIN DCTB"/>
    <property type="match status" value="1"/>
</dbReference>
<comment type="catalytic activity">
    <reaction evidence="1">
        <text>ATP + protein L-histidine = ADP + protein N-phospho-L-histidine.</text>
        <dbReference type="EC" id="2.7.13.3"/>
    </reaction>
</comment>
<dbReference type="Pfam" id="PF02518">
    <property type="entry name" value="HATPase_c"/>
    <property type="match status" value="1"/>
</dbReference>
<organism evidence="16 17">
    <name type="scientific">Arcobacter cloacae</name>
    <dbReference type="NCBI Taxonomy" id="1054034"/>
    <lineage>
        <taxon>Bacteria</taxon>
        <taxon>Pseudomonadati</taxon>
        <taxon>Campylobacterota</taxon>
        <taxon>Epsilonproteobacteria</taxon>
        <taxon>Campylobacterales</taxon>
        <taxon>Arcobacteraceae</taxon>
        <taxon>Arcobacter</taxon>
    </lineage>
</organism>
<reference evidence="16 17" key="1">
    <citation type="submission" date="2017-09" db="EMBL/GenBank/DDBJ databases">
        <title>Genomics of the genus Arcobacter.</title>
        <authorList>
            <person name="Perez-Cataluna A."/>
            <person name="Figueras M.J."/>
            <person name="Salas-Masso N."/>
        </authorList>
    </citation>
    <scope>NUCLEOTIDE SEQUENCE [LARGE SCALE GENOMIC DNA]</scope>
    <source>
        <strain evidence="16 17">CECT 7834</strain>
    </source>
</reference>
<evidence type="ECO:0000313" key="16">
    <source>
        <dbReference type="EMBL" id="RXI37327.1"/>
    </source>
</evidence>
<evidence type="ECO:0000313" key="17">
    <source>
        <dbReference type="Proteomes" id="UP000290378"/>
    </source>
</evidence>
<evidence type="ECO:0000256" key="12">
    <source>
        <dbReference type="ARBA" id="ARBA00023012"/>
    </source>
</evidence>
<dbReference type="PROSITE" id="PS50109">
    <property type="entry name" value="HIS_KIN"/>
    <property type="match status" value="1"/>
</dbReference>
<dbReference type="SUPFAM" id="SSF47384">
    <property type="entry name" value="Homodimeric domain of signal transducing histidine kinase"/>
    <property type="match status" value="1"/>
</dbReference>
<dbReference type="PRINTS" id="PR00344">
    <property type="entry name" value="BCTRLSENSOR"/>
</dbReference>
<keyword evidence="6" id="KW-0808">Transferase</keyword>
<feature type="domain" description="Histidine kinase" evidence="15">
    <location>
        <begin position="426"/>
        <end position="646"/>
    </location>
</feature>
<feature type="transmembrane region" description="Helical" evidence="14">
    <location>
        <begin position="21"/>
        <end position="46"/>
    </location>
</feature>
<evidence type="ECO:0000256" key="14">
    <source>
        <dbReference type="SAM" id="Phobius"/>
    </source>
</evidence>
<dbReference type="PANTHER" id="PTHR43065">
    <property type="entry name" value="SENSOR HISTIDINE KINASE"/>
    <property type="match status" value="1"/>
</dbReference>
<dbReference type="InterPro" id="IPR033480">
    <property type="entry name" value="sCache_2"/>
</dbReference>
<evidence type="ECO:0000256" key="10">
    <source>
        <dbReference type="ARBA" id="ARBA00022840"/>
    </source>
</evidence>
<evidence type="ECO:0000256" key="8">
    <source>
        <dbReference type="ARBA" id="ARBA00022741"/>
    </source>
</evidence>
<dbReference type="SMART" id="SM00388">
    <property type="entry name" value="HisKA"/>
    <property type="match status" value="1"/>
</dbReference>
<dbReference type="EMBL" id="NXII01000029">
    <property type="protein sequence ID" value="RXI37327.1"/>
    <property type="molecule type" value="Genomic_DNA"/>
</dbReference>
<keyword evidence="10" id="KW-0067">ATP-binding</keyword>
<dbReference type="Gene3D" id="1.10.287.130">
    <property type="match status" value="1"/>
</dbReference>
<evidence type="ECO:0000256" key="7">
    <source>
        <dbReference type="ARBA" id="ARBA00022692"/>
    </source>
</evidence>
<comment type="caution">
    <text evidence="16">The sequence shown here is derived from an EMBL/GenBank/DDBJ whole genome shotgun (WGS) entry which is preliminary data.</text>
</comment>
<dbReference type="InterPro" id="IPR003594">
    <property type="entry name" value="HATPase_dom"/>
</dbReference>
<dbReference type="GO" id="GO:0005886">
    <property type="term" value="C:plasma membrane"/>
    <property type="evidence" value="ECO:0007669"/>
    <property type="project" value="UniProtKB-SubCell"/>
</dbReference>
<dbReference type="InterPro" id="IPR036890">
    <property type="entry name" value="HATPase_C_sf"/>
</dbReference>
<keyword evidence="9 16" id="KW-0418">Kinase</keyword>
<sequence>MIKFPQSNRRKHMIYKNENQLINIIKFTPPIFIITISIFITFFLYLDKQNELEKEKFFIRSEFIKNNKETAKQEIENLYNFIINSQEKTEEKLKENIKNRVYEAHSIATRIYNENKDLKSKDEIKKMIKDALVDIRFNNGSGYFFIYSFDYECILLPINRKLEGTSFYNFKEGKGEYLTRNIIAQLKNEKEGFLSWWFNKPDDLENQYKKIGFNMHFEPYDWFIGTGEYFVDFEDIIKKDVLDYVSKLNKDKNNYFFILDYDKTTLSHIIPDLVNKPANDVTNIENHKIFDEMIEVAKQGEGFLTYNHKPININTFSTKTSYIKGLNNWQWVIGKGFYLDEVNTIINNKTVALNDKFHKKIINLISVALILTSLLLIISIYVSKILEKKFLNYKKEIDKYIEENSKQQHILSQQSKMAAMGEMIGNIAHQWRQPLSVITTVASGMKLQKEFNTLDDKTFNDSIDNITNSAQYLSKTIDDFRNFFKSDKNESIFSISESIEKVIKLTEAQFKNNEIIFIKNIQDFNILGLENEFIQALINILNNAKDALLEEKVLKLIIISTYKSENKAFIKIEDNAGGIDEKIIDKIFEPYFTTKHQSKGTGIGLYMTQKIINQHMNGNISIKNSEIIHEKNRYQGTEVLIELPFN</sequence>
<evidence type="ECO:0000259" key="15">
    <source>
        <dbReference type="PROSITE" id="PS50109"/>
    </source>
</evidence>
<keyword evidence="8" id="KW-0547">Nucleotide-binding</keyword>
<keyword evidence="17" id="KW-1185">Reference proteome</keyword>
<evidence type="ECO:0000256" key="9">
    <source>
        <dbReference type="ARBA" id="ARBA00022777"/>
    </source>
</evidence>
<evidence type="ECO:0000256" key="13">
    <source>
        <dbReference type="ARBA" id="ARBA00023136"/>
    </source>
</evidence>
<evidence type="ECO:0000256" key="3">
    <source>
        <dbReference type="ARBA" id="ARBA00012438"/>
    </source>
</evidence>
<comment type="subcellular location">
    <subcellularLocation>
        <location evidence="2">Cell membrane</location>
        <topology evidence="2">Multi-pass membrane protein</topology>
    </subcellularLocation>
</comment>
<keyword evidence="12" id="KW-0902">Two-component regulatory system</keyword>
<keyword evidence="4" id="KW-1003">Cell membrane</keyword>
<dbReference type="AlphaFoldDB" id="A0AA94JUP2"/>
<dbReference type="Proteomes" id="UP000290378">
    <property type="component" value="Unassembled WGS sequence"/>
</dbReference>
<keyword evidence="13 14" id="KW-0472">Membrane</keyword>
<dbReference type="InterPro" id="IPR003661">
    <property type="entry name" value="HisK_dim/P_dom"/>
</dbReference>
<keyword evidence="5" id="KW-0597">Phosphoprotein</keyword>
<dbReference type="Gene3D" id="3.30.565.10">
    <property type="entry name" value="Histidine kinase-like ATPase, C-terminal domain"/>
    <property type="match status" value="1"/>
</dbReference>
<evidence type="ECO:0000256" key="4">
    <source>
        <dbReference type="ARBA" id="ARBA00022475"/>
    </source>
</evidence>
<dbReference type="InterPro" id="IPR005467">
    <property type="entry name" value="His_kinase_dom"/>
</dbReference>
<dbReference type="GO" id="GO:0005524">
    <property type="term" value="F:ATP binding"/>
    <property type="evidence" value="ECO:0007669"/>
    <property type="project" value="UniProtKB-KW"/>
</dbReference>
<dbReference type="SUPFAM" id="SSF55874">
    <property type="entry name" value="ATPase domain of HSP90 chaperone/DNA topoisomerase II/histidine kinase"/>
    <property type="match status" value="1"/>
</dbReference>
<dbReference type="SMART" id="SM01049">
    <property type="entry name" value="Cache_2"/>
    <property type="match status" value="2"/>
</dbReference>
<keyword evidence="7 14" id="KW-0812">Transmembrane</keyword>
<dbReference type="Pfam" id="PF08269">
    <property type="entry name" value="dCache_2"/>
    <property type="match status" value="1"/>
</dbReference>
<protein>
    <recommendedName>
        <fullName evidence="3">histidine kinase</fullName>
        <ecNumber evidence="3">2.7.13.3</ecNumber>
    </recommendedName>
</protein>
<proteinExistence type="predicted"/>
<dbReference type="InterPro" id="IPR004010">
    <property type="entry name" value="Double_Cache_2"/>
</dbReference>
<accession>A0AA94JUP2</accession>
<dbReference type="SMART" id="SM00387">
    <property type="entry name" value="HATPase_c"/>
    <property type="match status" value="1"/>
</dbReference>
<feature type="transmembrane region" description="Helical" evidence="14">
    <location>
        <begin position="361"/>
        <end position="382"/>
    </location>
</feature>
<dbReference type="InterPro" id="IPR036097">
    <property type="entry name" value="HisK_dim/P_sf"/>
</dbReference>
<evidence type="ECO:0000256" key="5">
    <source>
        <dbReference type="ARBA" id="ARBA00022553"/>
    </source>
</evidence>
<dbReference type="Pfam" id="PF00512">
    <property type="entry name" value="HisKA"/>
    <property type="match status" value="1"/>
</dbReference>
<name>A0AA94JUP2_9BACT</name>
<dbReference type="EC" id="2.7.13.3" evidence="3"/>
<gene>
    <name evidence="16" type="ORF">CP963_12880</name>
</gene>
<dbReference type="CDD" id="cd00082">
    <property type="entry name" value="HisKA"/>
    <property type="match status" value="1"/>
</dbReference>
<evidence type="ECO:0000256" key="11">
    <source>
        <dbReference type="ARBA" id="ARBA00022989"/>
    </source>
</evidence>
<dbReference type="Gene3D" id="3.30.450.20">
    <property type="entry name" value="PAS domain"/>
    <property type="match status" value="2"/>
</dbReference>